<dbReference type="PANTHER" id="PTHR13538">
    <property type="entry name" value="N-ACETYLTRANSFERASE 6"/>
    <property type="match status" value="1"/>
</dbReference>
<sequence>MEIVPLADKKEFIAELAELHHAEWTHLNPSLTLEGRAEAIAESAGREGIPSIFIAVSGSQLVGSAALVQSDMDTKPDLSPWLAAVYVKEGFRHQGIATELIARCEDEAIRSHANTWYLYTEFASRLYEKLGWRHMERCEYKGVTVDVMCKQIAS</sequence>
<dbReference type="EMBL" id="FNNI01000004">
    <property type="protein sequence ID" value="SDX23076.1"/>
    <property type="molecule type" value="Genomic_DNA"/>
</dbReference>
<accession>A0A1H3A0D2</accession>
<dbReference type="InterPro" id="IPR000182">
    <property type="entry name" value="GNAT_dom"/>
</dbReference>
<keyword evidence="3" id="KW-1185">Reference proteome</keyword>
<proteinExistence type="predicted"/>
<evidence type="ECO:0000313" key="2">
    <source>
        <dbReference type="EMBL" id="SDX23076.1"/>
    </source>
</evidence>
<evidence type="ECO:0000259" key="1">
    <source>
        <dbReference type="PROSITE" id="PS51186"/>
    </source>
</evidence>
<dbReference type="GO" id="GO:0008080">
    <property type="term" value="F:N-acetyltransferase activity"/>
    <property type="evidence" value="ECO:0007669"/>
    <property type="project" value="InterPro"/>
</dbReference>
<dbReference type="CDD" id="cd04301">
    <property type="entry name" value="NAT_SF"/>
    <property type="match status" value="1"/>
</dbReference>
<dbReference type="InterPro" id="IPR016181">
    <property type="entry name" value="Acyl_CoA_acyltransferase"/>
</dbReference>
<dbReference type="Gene3D" id="3.40.630.30">
    <property type="match status" value="1"/>
</dbReference>
<evidence type="ECO:0000313" key="3">
    <source>
        <dbReference type="Proteomes" id="UP000198500"/>
    </source>
</evidence>
<dbReference type="RefSeq" id="WP_092569311.1">
    <property type="nucleotide sequence ID" value="NZ_BMXH01000001.1"/>
</dbReference>
<gene>
    <name evidence="2" type="ORF">SAMN05443545_104318</name>
</gene>
<organism evidence="2 3">
    <name type="scientific">Aidingimonas halophila</name>
    <dbReference type="NCBI Taxonomy" id="574349"/>
    <lineage>
        <taxon>Bacteria</taxon>
        <taxon>Pseudomonadati</taxon>
        <taxon>Pseudomonadota</taxon>
        <taxon>Gammaproteobacteria</taxon>
        <taxon>Oceanospirillales</taxon>
        <taxon>Halomonadaceae</taxon>
        <taxon>Aidingimonas</taxon>
    </lineage>
</organism>
<dbReference type="SUPFAM" id="SSF55729">
    <property type="entry name" value="Acyl-CoA N-acyltransferases (Nat)"/>
    <property type="match status" value="1"/>
</dbReference>
<dbReference type="STRING" id="574349.SAMN05443545_104318"/>
<protein>
    <submittedName>
        <fullName evidence="2">Acetyltransferase (GNAT) family protein</fullName>
    </submittedName>
</protein>
<dbReference type="GO" id="GO:1905502">
    <property type="term" value="F:acetyl-CoA binding"/>
    <property type="evidence" value="ECO:0007669"/>
    <property type="project" value="TreeGrafter"/>
</dbReference>
<dbReference type="GO" id="GO:0005737">
    <property type="term" value="C:cytoplasm"/>
    <property type="evidence" value="ECO:0007669"/>
    <property type="project" value="TreeGrafter"/>
</dbReference>
<dbReference type="OrthoDB" id="7678938at2"/>
<dbReference type="AlphaFoldDB" id="A0A1H3A0D2"/>
<reference evidence="2 3" key="1">
    <citation type="submission" date="2016-10" db="EMBL/GenBank/DDBJ databases">
        <authorList>
            <person name="de Groot N.N."/>
        </authorList>
    </citation>
    <scope>NUCLEOTIDE SEQUENCE [LARGE SCALE GENOMIC DNA]</scope>
    <source>
        <strain evidence="2 3">DSM 19219</strain>
    </source>
</reference>
<feature type="domain" description="N-acetyltransferase" evidence="1">
    <location>
        <begin position="1"/>
        <end position="153"/>
    </location>
</feature>
<dbReference type="Proteomes" id="UP000198500">
    <property type="component" value="Unassembled WGS sequence"/>
</dbReference>
<dbReference type="Pfam" id="PF13508">
    <property type="entry name" value="Acetyltransf_7"/>
    <property type="match status" value="1"/>
</dbReference>
<name>A0A1H3A0D2_9GAMM</name>
<keyword evidence="2" id="KW-0808">Transferase</keyword>
<dbReference type="InterPro" id="IPR039840">
    <property type="entry name" value="NAA80"/>
</dbReference>
<dbReference type="PROSITE" id="PS51186">
    <property type="entry name" value="GNAT"/>
    <property type="match status" value="1"/>
</dbReference>
<dbReference type="PANTHER" id="PTHR13538:SF4">
    <property type="entry name" value="N-ALPHA-ACETYLTRANSFERASE 80"/>
    <property type="match status" value="1"/>
</dbReference>